<dbReference type="GO" id="GO:0030198">
    <property type="term" value="P:extracellular matrix organization"/>
    <property type="evidence" value="ECO:0007669"/>
    <property type="project" value="TreeGrafter"/>
</dbReference>
<name>A0A0N5AXU1_9BILA</name>
<evidence type="ECO:0000313" key="10">
    <source>
        <dbReference type="WBParaSite" id="SMUV_0000977301-mRNA-1"/>
    </source>
</evidence>
<feature type="active site" evidence="6">
    <location>
        <position position="121"/>
    </location>
</feature>
<feature type="binding site" evidence="7">
    <location>
        <position position="72"/>
    </location>
    <ligand>
        <name>Zn(2+)</name>
        <dbReference type="ChEBI" id="CHEBI:29105"/>
        <label>1</label>
    </ligand>
</feature>
<dbReference type="InterPro" id="IPR033739">
    <property type="entry name" value="M10A_MMP"/>
</dbReference>
<dbReference type="Gene3D" id="3.40.390.10">
    <property type="entry name" value="Collagenase (Catalytic Domain)"/>
    <property type="match status" value="1"/>
</dbReference>
<dbReference type="Pfam" id="PF00413">
    <property type="entry name" value="Peptidase_M10"/>
    <property type="match status" value="1"/>
</dbReference>
<feature type="binding site" evidence="7">
    <location>
        <position position="80"/>
    </location>
    <ligand>
        <name>Ca(2+)</name>
        <dbReference type="ChEBI" id="CHEBI:29108"/>
        <label>3</label>
    </ligand>
</feature>
<comment type="cofactor">
    <cofactor evidence="7">
        <name>Zn(2+)</name>
        <dbReference type="ChEBI" id="CHEBI:29105"/>
    </cofactor>
    <text evidence="7">Binds 2 Zn(2+) ions per subunit.</text>
</comment>
<evidence type="ECO:0000256" key="4">
    <source>
        <dbReference type="ARBA" id="ARBA00022801"/>
    </source>
</evidence>
<sequence>MKRELTWTFRDPFHLIKRDIEYITVKRIIEKALAMWCKPTAGNIKFVDISSPLRRYNNQSGDLDILFAKYKHGDKEPFDGYGGIIAHSGYPSDGIVHLDASEPWSANGQRGLDIRYVILHELGHALGLRHSEDKTAIMHPYYNVQMKDGFRLADDDVEGIQKLYGDKETV</sequence>
<dbReference type="CDD" id="cd04278">
    <property type="entry name" value="ZnMc_MMP"/>
    <property type="match status" value="1"/>
</dbReference>
<dbReference type="PRINTS" id="PR00138">
    <property type="entry name" value="MATRIXIN"/>
</dbReference>
<feature type="binding site" evidence="7">
    <location>
        <position position="124"/>
    </location>
    <ligand>
        <name>Zn(2+)</name>
        <dbReference type="ChEBI" id="CHEBI:29105"/>
        <label>2</label>
        <note>catalytic</note>
    </ligand>
</feature>
<comment type="cofactor">
    <cofactor evidence="7">
        <name>Ca(2+)</name>
        <dbReference type="ChEBI" id="CHEBI:29108"/>
    </cofactor>
    <text evidence="7">Can bind about 5 Ca(2+) ions per subunit.</text>
</comment>
<feature type="binding site" evidence="7">
    <location>
        <position position="130"/>
    </location>
    <ligand>
        <name>Zn(2+)</name>
        <dbReference type="ChEBI" id="CHEBI:29105"/>
        <label>2</label>
        <note>catalytic</note>
    </ligand>
</feature>
<keyword evidence="4" id="KW-0378">Hydrolase</keyword>
<evidence type="ECO:0000256" key="2">
    <source>
        <dbReference type="ARBA" id="ARBA00022670"/>
    </source>
</evidence>
<dbReference type="PANTHER" id="PTHR10201">
    <property type="entry name" value="MATRIX METALLOPROTEINASE"/>
    <property type="match status" value="1"/>
</dbReference>
<feature type="binding site" evidence="7">
    <location>
        <position position="120"/>
    </location>
    <ligand>
        <name>Zn(2+)</name>
        <dbReference type="ChEBI" id="CHEBI:29105"/>
        <label>2</label>
        <note>catalytic</note>
    </ligand>
</feature>
<dbReference type="AlphaFoldDB" id="A0A0N5AXU1"/>
<comment type="similarity">
    <text evidence="1">Belongs to the peptidase M10A family.</text>
</comment>
<dbReference type="InterPro" id="IPR021190">
    <property type="entry name" value="Pept_M10A"/>
</dbReference>
<dbReference type="PANTHER" id="PTHR10201:SF295">
    <property type="entry name" value="PEPTIDASE METALLOPEPTIDASE DOMAIN-CONTAINING PROTEIN"/>
    <property type="match status" value="1"/>
</dbReference>
<dbReference type="GO" id="GO:0004222">
    <property type="term" value="F:metalloendopeptidase activity"/>
    <property type="evidence" value="ECO:0007669"/>
    <property type="project" value="InterPro"/>
</dbReference>
<dbReference type="GO" id="GO:0030574">
    <property type="term" value="P:collagen catabolic process"/>
    <property type="evidence" value="ECO:0007669"/>
    <property type="project" value="TreeGrafter"/>
</dbReference>
<dbReference type="GO" id="GO:0005615">
    <property type="term" value="C:extracellular space"/>
    <property type="evidence" value="ECO:0007669"/>
    <property type="project" value="TreeGrafter"/>
</dbReference>
<feature type="binding site" evidence="7">
    <location>
        <position position="99"/>
    </location>
    <ligand>
        <name>Ca(2+)</name>
        <dbReference type="ChEBI" id="CHEBI:29108"/>
        <label>3</label>
    </ligand>
</feature>
<dbReference type="SUPFAM" id="SSF55486">
    <property type="entry name" value="Metalloproteases ('zincins'), catalytic domain"/>
    <property type="match status" value="1"/>
</dbReference>
<feature type="binding site" evidence="7">
    <location>
        <position position="62"/>
    </location>
    <ligand>
        <name>Ca(2+)</name>
        <dbReference type="ChEBI" id="CHEBI:29108"/>
        <label>2</label>
    </ligand>
</feature>
<feature type="binding site" evidence="7">
    <location>
        <position position="102"/>
    </location>
    <ligand>
        <name>Ca(2+)</name>
        <dbReference type="ChEBI" id="CHEBI:29108"/>
        <label>3</label>
    </ligand>
</feature>
<evidence type="ECO:0000313" key="9">
    <source>
        <dbReference type="Proteomes" id="UP000046393"/>
    </source>
</evidence>
<keyword evidence="9" id="KW-1185">Reference proteome</keyword>
<dbReference type="GO" id="GO:0031012">
    <property type="term" value="C:extracellular matrix"/>
    <property type="evidence" value="ECO:0007669"/>
    <property type="project" value="InterPro"/>
</dbReference>
<dbReference type="SMART" id="SM00235">
    <property type="entry name" value="ZnMc"/>
    <property type="match status" value="1"/>
</dbReference>
<organism evidence="9 10">
    <name type="scientific">Syphacia muris</name>
    <dbReference type="NCBI Taxonomy" id="451379"/>
    <lineage>
        <taxon>Eukaryota</taxon>
        <taxon>Metazoa</taxon>
        <taxon>Ecdysozoa</taxon>
        <taxon>Nematoda</taxon>
        <taxon>Chromadorea</taxon>
        <taxon>Rhabditida</taxon>
        <taxon>Spirurina</taxon>
        <taxon>Oxyuridomorpha</taxon>
        <taxon>Oxyuroidea</taxon>
        <taxon>Oxyuridae</taxon>
        <taxon>Syphacia</taxon>
    </lineage>
</organism>
<feature type="binding site" evidence="7">
    <location>
        <position position="79"/>
    </location>
    <ligand>
        <name>Ca(2+)</name>
        <dbReference type="ChEBI" id="CHEBI:29108"/>
        <label>3</label>
    </ligand>
</feature>
<feature type="domain" description="Peptidase metallopeptidase" evidence="8">
    <location>
        <begin position="3"/>
        <end position="166"/>
    </location>
</feature>
<evidence type="ECO:0000256" key="3">
    <source>
        <dbReference type="ARBA" id="ARBA00022723"/>
    </source>
</evidence>
<feature type="binding site" evidence="7">
    <location>
        <position position="87"/>
    </location>
    <ligand>
        <name>Zn(2+)</name>
        <dbReference type="ChEBI" id="CHEBI:29105"/>
        <label>1</label>
    </ligand>
</feature>
<dbReference type="GO" id="GO:0008270">
    <property type="term" value="F:zinc ion binding"/>
    <property type="evidence" value="ECO:0007669"/>
    <property type="project" value="InterPro"/>
</dbReference>
<dbReference type="InterPro" id="IPR001818">
    <property type="entry name" value="Pept_M10_metallopeptidase"/>
</dbReference>
<proteinExistence type="inferred from homology"/>
<accession>A0A0N5AXU1</accession>
<feature type="binding site" evidence="7">
    <location>
        <position position="102"/>
    </location>
    <ligand>
        <name>Ca(2+)</name>
        <dbReference type="ChEBI" id="CHEBI:29108"/>
        <label>1</label>
    </ligand>
</feature>
<dbReference type="GO" id="GO:0006508">
    <property type="term" value="P:proteolysis"/>
    <property type="evidence" value="ECO:0007669"/>
    <property type="project" value="UniProtKB-KW"/>
</dbReference>
<evidence type="ECO:0000259" key="8">
    <source>
        <dbReference type="SMART" id="SM00235"/>
    </source>
</evidence>
<feature type="binding site" evidence="7">
    <location>
        <position position="74"/>
    </location>
    <ligand>
        <name>Zn(2+)</name>
        <dbReference type="ChEBI" id="CHEBI:29105"/>
        <label>1</label>
    </ligand>
</feature>
<dbReference type="Proteomes" id="UP000046393">
    <property type="component" value="Unplaced"/>
</dbReference>
<feature type="binding site" evidence="7">
    <location>
        <position position="97"/>
    </location>
    <ligand>
        <name>Zn(2+)</name>
        <dbReference type="ChEBI" id="CHEBI:29105"/>
        <label>1</label>
    </ligand>
</feature>
<protein>
    <submittedName>
        <fullName evidence="10">ZnMc domain-containing protein</fullName>
    </submittedName>
</protein>
<dbReference type="STRING" id="451379.A0A0N5AXU1"/>
<keyword evidence="2" id="KW-0645">Protease</keyword>
<dbReference type="InterPro" id="IPR006026">
    <property type="entry name" value="Peptidase_Metallo"/>
</dbReference>
<feature type="binding site" evidence="7">
    <location>
        <position position="138"/>
    </location>
    <ligand>
        <name>Zn(2+)</name>
        <dbReference type="ChEBI" id="CHEBI:29105"/>
        <label>2</label>
        <note>catalytic</note>
    </ligand>
</feature>
<evidence type="ECO:0000256" key="6">
    <source>
        <dbReference type="PIRSR" id="PIRSR621190-1"/>
    </source>
</evidence>
<reference evidence="10" key="1">
    <citation type="submission" date="2017-02" db="UniProtKB">
        <authorList>
            <consortium name="WormBaseParasite"/>
        </authorList>
    </citation>
    <scope>IDENTIFICATION</scope>
</reference>
<dbReference type="InterPro" id="IPR024079">
    <property type="entry name" value="MetalloPept_cat_dom_sf"/>
</dbReference>
<evidence type="ECO:0000256" key="5">
    <source>
        <dbReference type="ARBA" id="ARBA00022833"/>
    </source>
</evidence>
<evidence type="ECO:0000256" key="7">
    <source>
        <dbReference type="PIRSR" id="PIRSR621190-2"/>
    </source>
</evidence>
<keyword evidence="3 7" id="KW-0479">Metal-binding</keyword>
<evidence type="ECO:0000256" key="1">
    <source>
        <dbReference type="ARBA" id="ARBA00010370"/>
    </source>
</evidence>
<dbReference type="WBParaSite" id="SMUV_0000977301-mRNA-1">
    <property type="protein sequence ID" value="SMUV_0000977301-mRNA-1"/>
    <property type="gene ID" value="SMUV_0000977301"/>
</dbReference>
<keyword evidence="7" id="KW-0106">Calcium</keyword>
<keyword evidence="5 7" id="KW-0862">Zinc</keyword>
<feature type="binding site" evidence="7">
    <location>
        <position position="19"/>
    </location>
    <ligand>
        <name>Ca(2+)</name>
        <dbReference type="ChEBI" id="CHEBI:29108"/>
        <label>1</label>
    </ligand>
</feature>